<dbReference type="GO" id="GO:0031966">
    <property type="term" value="C:mitochondrial membrane"/>
    <property type="evidence" value="ECO:0007669"/>
    <property type="project" value="UniProtKB-SubCell"/>
</dbReference>
<accession>A0A344A2G3</accession>
<organism evidence="10">
    <name type="scientific">Lanthanaphalara mira</name>
    <dbReference type="NCBI Taxonomy" id="2218050"/>
    <lineage>
        <taxon>Eukaryota</taxon>
        <taxon>Metazoa</taxon>
        <taxon>Ecdysozoa</taxon>
        <taxon>Arthropoda</taxon>
        <taxon>Hexapoda</taxon>
        <taxon>Insecta</taxon>
        <taxon>Pterygota</taxon>
        <taxon>Neoptera</taxon>
        <taxon>Paraneoptera</taxon>
        <taxon>Hemiptera</taxon>
        <taxon>Sternorrhyncha</taxon>
        <taxon>Psylloidea</taxon>
        <taxon>Aphalaridae</taxon>
        <taxon>Lanthanaphalara</taxon>
    </lineage>
</organism>
<dbReference type="AlphaFoldDB" id="A0A344A2G3"/>
<comment type="function">
    <text evidence="9">Core subunit of the mitochondrial membrane respiratory chain NADH dehydrogenase (Complex I) which catalyzes electron transfer from NADH through the respiratory chain, using ubiquinone as an electron acceptor. Essential for the catalytic activity of complex I.</text>
</comment>
<dbReference type="Gene3D" id="1.20.58.1610">
    <property type="entry name" value="NADH:ubiquinone/plastoquinone oxidoreductase, chain 3"/>
    <property type="match status" value="1"/>
</dbReference>
<keyword evidence="9" id="KW-0679">Respiratory chain</keyword>
<keyword evidence="9" id="KW-0520">NAD</keyword>
<evidence type="ECO:0000256" key="5">
    <source>
        <dbReference type="ARBA" id="ARBA00022692"/>
    </source>
</evidence>
<dbReference type="PANTHER" id="PTHR11058">
    <property type="entry name" value="NADH-UBIQUINONE OXIDOREDUCTASE CHAIN 3"/>
    <property type="match status" value="1"/>
</dbReference>
<dbReference type="GO" id="GO:0008137">
    <property type="term" value="F:NADH dehydrogenase (ubiquinone) activity"/>
    <property type="evidence" value="ECO:0007669"/>
    <property type="project" value="UniProtKB-UniRule"/>
</dbReference>
<name>A0A344A2G3_9HEMI</name>
<evidence type="ECO:0000256" key="3">
    <source>
        <dbReference type="ARBA" id="ARBA00021007"/>
    </source>
</evidence>
<dbReference type="EC" id="7.1.1.2" evidence="9"/>
<proteinExistence type="inferred from homology"/>
<feature type="transmembrane region" description="Helical" evidence="9">
    <location>
        <begin position="91"/>
        <end position="108"/>
    </location>
</feature>
<evidence type="ECO:0000256" key="2">
    <source>
        <dbReference type="ARBA" id="ARBA00008472"/>
    </source>
</evidence>
<keyword evidence="9" id="KW-1278">Translocase</keyword>
<dbReference type="InterPro" id="IPR000440">
    <property type="entry name" value="NADH_UbQ/plastoQ_OxRdtase_su3"/>
</dbReference>
<dbReference type="PANTHER" id="PTHR11058:SF9">
    <property type="entry name" value="NADH-UBIQUINONE OXIDOREDUCTASE CHAIN 3"/>
    <property type="match status" value="1"/>
</dbReference>
<feature type="transmembrane region" description="Helical" evidence="9">
    <location>
        <begin position="55"/>
        <end position="79"/>
    </location>
</feature>
<keyword evidence="4 9" id="KW-0813">Transport</keyword>
<feature type="transmembrane region" description="Helical" evidence="9">
    <location>
        <begin position="7"/>
        <end position="28"/>
    </location>
</feature>
<keyword evidence="9 10" id="KW-0496">Mitochondrion</keyword>
<protein>
    <recommendedName>
        <fullName evidence="3 9">NADH-ubiquinone oxidoreductase chain 3</fullName>
        <ecNumber evidence="9">7.1.1.2</ecNumber>
    </recommendedName>
</protein>
<dbReference type="EMBL" id="MG989228">
    <property type="protein sequence ID" value="AWU48954.1"/>
    <property type="molecule type" value="Genomic_DNA"/>
</dbReference>
<evidence type="ECO:0000256" key="9">
    <source>
        <dbReference type="RuleBase" id="RU003640"/>
    </source>
</evidence>
<geneLocation type="mitochondrion" evidence="10"/>
<evidence type="ECO:0000256" key="7">
    <source>
        <dbReference type="ARBA" id="ARBA00023136"/>
    </source>
</evidence>
<dbReference type="Pfam" id="PF00507">
    <property type="entry name" value="Oxidored_q4"/>
    <property type="match status" value="1"/>
</dbReference>
<sequence length="118" mass="13741">MIYFMMKFILIILTIMFMLIKMVVPLISMHKKVSREKMSPFECGFDILSSSRISFSIQFFTVALMFLIFDVEISILIPVPLSMKLISMKKLMCTLIMLISALILGIMLEWKEGSMNWK</sequence>
<comment type="subcellular location">
    <subcellularLocation>
        <location evidence="1">Membrane</location>
    </subcellularLocation>
    <subcellularLocation>
        <location evidence="9">Mitochondrion membrane</location>
        <topology evidence="9">Multi-pass membrane protein</topology>
    </subcellularLocation>
</comment>
<evidence type="ECO:0000256" key="4">
    <source>
        <dbReference type="ARBA" id="ARBA00022448"/>
    </source>
</evidence>
<keyword evidence="5 9" id="KW-0812">Transmembrane</keyword>
<reference evidence="10" key="1">
    <citation type="submission" date="2018-02" db="EMBL/GenBank/DDBJ databases">
        <title>Resolving the psyllid tree of life: Phylogenomic analysis of the superfamily Psylloidea (Hemiptera).</title>
        <authorList>
            <person name="Percy D.M."/>
            <person name="Sveinsson S."/>
            <person name="Lemmon A.R."/>
            <person name="Lemmon E.M."/>
            <person name="Ouvrard D."/>
            <person name="Burckhardt D."/>
        </authorList>
    </citation>
    <scope>NUCLEOTIDE SEQUENCE</scope>
    <source>
        <strain evidence="10">DP1.idba.126_circ</strain>
    </source>
</reference>
<keyword evidence="6 9" id="KW-1133">Transmembrane helix</keyword>
<evidence type="ECO:0000256" key="1">
    <source>
        <dbReference type="ARBA" id="ARBA00004370"/>
    </source>
</evidence>
<evidence type="ECO:0000256" key="6">
    <source>
        <dbReference type="ARBA" id="ARBA00022989"/>
    </source>
</evidence>
<keyword evidence="9" id="KW-0830">Ubiquinone</keyword>
<comment type="catalytic activity">
    <reaction evidence="8 9">
        <text>a ubiquinone + NADH + 5 H(+)(in) = a ubiquinol + NAD(+) + 4 H(+)(out)</text>
        <dbReference type="Rhea" id="RHEA:29091"/>
        <dbReference type="Rhea" id="RHEA-COMP:9565"/>
        <dbReference type="Rhea" id="RHEA-COMP:9566"/>
        <dbReference type="ChEBI" id="CHEBI:15378"/>
        <dbReference type="ChEBI" id="CHEBI:16389"/>
        <dbReference type="ChEBI" id="CHEBI:17976"/>
        <dbReference type="ChEBI" id="CHEBI:57540"/>
        <dbReference type="ChEBI" id="CHEBI:57945"/>
        <dbReference type="EC" id="7.1.1.2"/>
    </reaction>
</comment>
<dbReference type="InterPro" id="IPR038430">
    <property type="entry name" value="NDAH_ubi_oxred_su3_sf"/>
</dbReference>
<evidence type="ECO:0000256" key="8">
    <source>
        <dbReference type="ARBA" id="ARBA00049551"/>
    </source>
</evidence>
<keyword evidence="7 9" id="KW-0472">Membrane</keyword>
<comment type="similarity">
    <text evidence="2 9">Belongs to the complex I subunit 3 family.</text>
</comment>
<keyword evidence="9" id="KW-0249">Electron transport</keyword>
<dbReference type="GO" id="GO:0030964">
    <property type="term" value="C:NADH dehydrogenase complex"/>
    <property type="evidence" value="ECO:0007669"/>
    <property type="project" value="TreeGrafter"/>
</dbReference>
<evidence type="ECO:0000313" key="10">
    <source>
        <dbReference type="EMBL" id="AWU48954.1"/>
    </source>
</evidence>
<gene>
    <name evidence="10" type="primary">nad3</name>
</gene>